<name>A0A7W7XB87_9ACTN</name>
<dbReference type="Proteomes" id="UP000582643">
    <property type="component" value="Unassembled WGS sequence"/>
</dbReference>
<dbReference type="EC" id="3.2.1.23" evidence="3"/>
<dbReference type="InterPro" id="IPR036156">
    <property type="entry name" value="Beta-gal/glucu_dom_sf"/>
</dbReference>
<evidence type="ECO:0000313" key="11">
    <source>
        <dbReference type="Proteomes" id="UP000582643"/>
    </source>
</evidence>
<dbReference type="InterPro" id="IPR011013">
    <property type="entry name" value="Gal_mutarotase_sf_dom"/>
</dbReference>
<protein>
    <recommendedName>
        <fullName evidence="3">beta-galactosidase</fullName>
        <ecNumber evidence="3">3.2.1.23</ecNumber>
    </recommendedName>
</protein>
<dbReference type="InterPro" id="IPR006104">
    <property type="entry name" value="Glyco_hydro_2_N"/>
</dbReference>
<evidence type="ECO:0000256" key="5">
    <source>
        <dbReference type="ARBA" id="ARBA00023295"/>
    </source>
</evidence>
<dbReference type="Pfam" id="PF02836">
    <property type="entry name" value="Glyco_hydro_2_C"/>
    <property type="match status" value="1"/>
</dbReference>
<dbReference type="InterPro" id="IPR006102">
    <property type="entry name" value="Ig-like_GH2"/>
</dbReference>
<dbReference type="PANTHER" id="PTHR46323">
    <property type="entry name" value="BETA-GALACTOSIDASE"/>
    <property type="match status" value="1"/>
</dbReference>
<dbReference type="GO" id="GO:0030246">
    <property type="term" value="F:carbohydrate binding"/>
    <property type="evidence" value="ECO:0007669"/>
    <property type="project" value="InterPro"/>
</dbReference>
<evidence type="ECO:0000256" key="4">
    <source>
        <dbReference type="ARBA" id="ARBA00022801"/>
    </source>
</evidence>
<dbReference type="InterPro" id="IPR050347">
    <property type="entry name" value="Bact_Beta-galactosidase"/>
</dbReference>
<comment type="caution">
    <text evidence="10">The sequence shown here is derived from an EMBL/GenBank/DDBJ whole genome shotgun (WGS) entry which is preliminary data.</text>
</comment>
<dbReference type="Gene3D" id="2.60.120.260">
    <property type="entry name" value="Galactose-binding domain-like"/>
    <property type="match status" value="2"/>
</dbReference>
<evidence type="ECO:0000256" key="1">
    <source>
        <dbReference type="ARBA" id="ARBA00001412"/>
    </source>
</evidence>
<dbReference type="AlphaFoldDB" id="A0A7W7XB87"/>
<dbReference type="Gene3D" id="2.60.40.10">
    <property type="entry name" value="Immunoglobulins"/>
    <property type="match status" value="1"/>
</dbReference>
<dbReference type="Pfam" id="PF02837">
    <property type="entry name" value="Glyco_hydro_2_N"/>
    <property type="match status" value="1"/>
</dbReference>
<dbReference type="Pfam" id="PF00703">
    <property type="entry name" value="Glyco_hydro_2"/>
    <property type="match status" value="1"/>
</dbReference>
<evidence type="ECO:0000256" key="3">
    <source>
        <dbReference type="ARBA" id="ARBA00012756"/>
    </source>
</evidence>
<dbReference type="InterPro" id="IPR023232">
    <property type="entry name" value="Glyco_hydro_2_AS"/>
</dbReference>
<evidence type="ECO:0000259" key="8">
    <source>
        <dbReference type="Pfam" id="PF02836"/>
    </source>
</evidence>
<keyword evidence="4" id="KW-0378">Hydrolase</keyword>
<comment type="catalytic activity">
    <reaction evidence="1">
        <text>Hydrolysis of terminal non-reducing beta-D-galactose residues in beta-D-galactosides.</text>
        <dbReference type="EC" id="3.2.1.23"/>
    </reaction>
</comment>
<dbReference type="InterPro" id="IPR006103">
    <property type="entry name" value="Glyco_hydro_2_cat"/>
</dbReference>
<comment type="similarity">
    <text evidence="2">Belongs to the glycosyl hydrolase 2 family.</text>
</comment>
<dbReference type="EMBL" id="JACHJY010000002">
    <property type="protein sequence ID" value="MBB4980928.1"/>
    <property type="molecule type" value="Genomic_DNA"/>
</dbReference>
<dbReference type="GO" id="GO:0004565">
    <property type="term" value="F:beta-galactosidase activity"/>
    <property type="evidence" value="ECO:0007669"/>
    <property type="project" value="UniProtKB-EC"/>
</dbReference>
<dbReference type="Gene3D" id="3.20.20.80">
    <property type="entry name" value="Glycosidases"/>
    <property type="match status" value="1"/>
</dbReference>
<feature type="domain" description="Glycosyl hydrolases family 2 sugar binding" evidence="9">
    <location>
        <begin position="116"/>
        <end position="215"/>
    </location>
</feature>
<feature type="signal peptide" evidence="6">
    <location>
        <begin position="1"/>
        <end position="20"/>
    </location>
</feature>
<dbReference type="InterPro" id="IPR017853">
    <property type="entry name" value="GH"/>
</dbReference>
<dbReference type="PRINTS" id="PR00132">
    <property type="entry name" value="GLHYDRLASE2"/>
</dbReference>
<dbReference type="SUPFAM" id="SSF74650">
    <property type="entry name" value="Galactose mutarotase-like"/>
    <property type="match status" value="1"/>
</dbReference>
<evidence type="ECO:0000256" key="2">
    <source>
        <dbReference type="ARBA" id="ARBA00007401"/>
    </source>
</evidence>
<sequence length="1111" mass="120327">MTRRRTFLMAGTAVVAGVVAGPLGSATTAAASGTVDGAGAGAPADALPQPTVTLTPVPDTVAGVREPVLSLNGSWSISTEPPAEFWRDDVDTSGWPRVEVPGEPAMQGVDVPQDKEFAYRTKVPVPADFAGQRIVLRFDGVYSDARLWVNGAHVRDHRGGFTSWQADITDHVTPGTEAWVTVGVTDRWQDLSYETFYARHRIGGILGDVRLIALPPGHLSSVHVSTTFDTRYRDAVLGLRLTPAGAGALPVRLVLRDPAGAEVLSRSLTPGGPAQYDIAVTAPLKWDAEHPNLYTLELTAGPEGAESTVTRRVGFRQIEVDGKRLLVNGREVKLRGVAHHQVSPTMGRGATGRWDEQDVRLFKEANVNLIRTSHYPPTEALLDAADRYGMYVEEETAVCWVNQQGHDDLLDDPAFKPDWLGQLAEMVERDRNHACVLIWSMGNENIGWGANPQAQWDYLKAADPSRPAVYSHAETYSTGASYDIFTAHYPDVKGQLGGETAKPSLYDEYAHLPAYNVDDLRTDPGVRTFWGETISRFWPKVHDTYGVVGGAIWGGVDEVFPLPGEVSGTAEWGLVDIWRRQKPEYWLAKKAYSPVRVPDAPLLGQRARTPLTVPVSNWFDFTNLSELTVRWRVGGAQGTMPGIDLKPGASGKLSIPHRSWTQGEVLALDFLDDRERLVDSYALPIGPVAAPAPPRPAGSAPAVEESDTSLTLTGAGFSVAFSRTTGLITRAEYGGTTVLTDGPHLHVRGGYLPPWTFGSISVRQKDASTTVVTISGSHGASPVVFDVTVDGTGLLTTTYTIVKAPPGQPDSGYKELGVRFGAPDGADRIDWRTGSLWSVYPDDHIGRPVGTALAVPQHAGSAYRERPGWSWSQDTHSYFLYGKDDAGRETNDFRALRSAVHTFALTRPDGTGVRVESDGSVAARVDRTPPRWVDDGDPGITYQGAWTHARGEGWTHDDFGDTESFSFTAGDWCEFGFDGTGVEWLGGHGSNLGLIDVFIDGRLDTTVDQYAPAKQYQQVVYRKTGLAEGRHTIRLVVTGEKNPSSSGILPLVDAFQALSATTGAARALFVDTHWNYPDFGYGGGDYYRPTVRVVDGTTGAVSLRLGTFATT</sequence>
<evidence type="ECO:0000313" key="10">
    <source>
        <dbReference type="EMBL" id="MBB4980928.1"/>
    </source>
</evidence>
<dbReference type="InterPro" id="IPR008979">
    <property type="entry name" value="Galactose-bd-like_sf"/>
</dbReference>
<feature type="domain" description="Glycoside hydrolase family 2 immunoglobulin-like beta-sandwich" evidence="7">
    <location>
        <begin position="218"/>
        <end position="316"/>
    </location>
</feature>
<evidence type="ECO:0000259" key="9">
    <source>
        <dbReference type="Pfam" id="PF02837"/>
    </source>
</evidence>
<dbReference type="InterPro" id="IPR013783">
    <property type="entry name" value="Ig-like_fold"/>
</dbReference>
<dbReference type="SUPFAM" id="SSF51445">
    <property type="entry name" value="(Trans)glycosidases"/>
    <property type="match status" value="1"/>
</dbReference>
<dbReference type="InterPro" id="IPR006311">
    <property type="entry name" value="TAT_signal"/>
</dbReference>
<keyword evidence="6" id="KW-0732">Signal</keyword>
<dbReference type="SUPFAM" id="SSF49303">
    <property type="entry name" value="beta-Galactosidase/glucuronidase domain"/>
    <property type="match status" value="1"/>
</dbReference>
<accession>A0A7W7XB87</accession>
<feature type="domain" description="Glycoside hydrolase family 2 catalytic" evidence="8">
    <location>
        <begin position="318"/>
        <end position="493"/>
    </location>
</feature>
<dbReference type="InterPro" id="IPR014718">
    <property type="entry name" value="GH-type_carb-bd"/>
</dbReference>
<dbReference type="RefSeq" id="WP_184930475.1">
    <property type="nucleotide sequence ID" value="NZ_JACHJY010000002.1"/>
</dbReference>
<dbReference type="GO" id="GO:0009341">
    <property type="term" value="C:beta-galactosidase complex"/>
    <property type="evidence" value="ECO:0007669"/>
    <property type="project" value="TreeGrafter"/>
</dbReference>
<dbReference type="PROSITE" id="PS51318">
    <property type="entry name" value="TAT"/>
    <property type="match status" value="1"/>
</dbReference>
<dbReference type="Gene3D" id="2.70.98.10">
    <property type="match status" value="1"/>
</dbReference>
<keyword evidence="5" id="KW-0326">Glycosidase</keyword>
<gene>
    <name evidence="10" type="ORF">GGE06_001836</name>
</gene>
<dbReference type="PANTHER" id="PTHR46323:SF2">
    <property type="entry name" value="BETA-GALACTOSIDASE"/>
    <property type="match status" value="1"/>
</dbReference>
<proteinExistence type="inferred from homology"/>
<organism evidence="10 11">
    <name type="scientific">Streptomyces nymphaeiformis</name>
    <dbReference type="NCBI Taxonomy" id="2663842"/>
    <lineage>
        <taxon>Bacteria</taxon>
        <taxon>Bacillati</taxon>
        <taxon>Actinomycetota</taxon>
        <taxon>Actinomycetes</taxon>
        <taxon>Kitasatosporales</taxon>
        <taxon>Streptomycetaceae</taxon>
        <taxon>Streptomyces</taxon>
    </lineage>
</organism>
<evidence type="ECO:0000256" key="6">
    <source>
        <dbReference type="SAM" id="SignalP"/>
    </source>
</evidence>
<evidence type="ECO:0000259" key="7">
    <source>
        <dbReference type="Pfam" id="PF00703"/>
    </source>
</evidence>
<reference evidence="10 11" key="1">
    <citation type="submission" date="2020-08" db="EMBL/GenBank/DDBJ databases">
        <title>Genomic Encyclopedia of Type Strains, Phase III (KMG-III): the genomes of soil and plant-associated and newly described type strains.</title>
        <authorList>
            <person name="Whitman W."/>
        </authorList>
    </citation>
    <scope>NUCLEOTIDE SEQUENCE [LARGE SCALE GENOMIC DNA]</scope>
    <source>
        <strain evidence="10 11">SFB5A</strain>
    </source>
</reference>
<dbReference type="PROSITE" id="PS00608">
    <property type="entry name" value="GLYCOSYL_HYDROL_F2_2"/>
    <property type="match status" value="1"/>
</dbReference>
<dbReference type="SUPFAM" id="SSF49785">
    <property type="entry name" value="Galactose-binding domain-like"/>
    <property type="match status" value="1"/>
</dbReference>
<dbReference type="InterPro" id="IPR006101">
    <property type="entry name" value="Glyco_hydro_2"/>
</dbReference>
<keyword evidence="11" id="KW-1185">Reference proteome</keyword>
<dbReference type="GO" id="GO:0005990">
    <property type="term" value="P:lactose catabolic process"/>
    <property type="evidence" value="ECO:0007669"/>
    <property type="project" value="TreeGrafter"/>
</dbReference>
<feature type="chain" id="PRO_5038445990" description="beta-galactosidase" evidence="6">
    <location>
        <begin position="21"/>
        <end position="1111"/>
    </location>
</feature>